<keyword evidence="1" id="KW-0732">Signal</keyword>
<dbReference type="EMBL" id="JAPQKR010000013">
    <property type="protein sequence ID" value="KAJ5201919.1"/>
    <property type="molecule type" value="Genomic_DNA"/>
</dbReference>
<dbReference type="AlphaFoldDB" id="A0A9W9SXH5"/>
<evidence type="ECO:0000313" key="3">
    <source>
        <dbReference type="Proteomes" id="UP001150904"/>
    </source>
</evidence>
<feature type="signal peptide" evidence="1">
    <location>
        <begin position="1"/>
        <end position="19"/>
    </location>
</feature>
<dbReference type="PANTHER" id="PTHR34618">
    <property type="entry name" value="SURFACE PROTEIN MAS1, PUTATIVE-RELATED"/>
    <property type="match status" value="1"/>
</dbReference>
<dbReference type="InterPro" id="IPR021476">
    <property type="entry name" value="Egh16-like"/>
</dbReference>
<dbReference type="Pfam" id="PF11327">
    <property type="entry name" value="Egh16-like"/>
    <property type="match status" value="1"/>
</dbReference>
<dbReference type="OrthoDB" id="5310497at2759"/>
<accession>A0A9W9SXH5</accession>
<comment type="caution">
    <text evidence="2">The sequence shown here is derived from an EMBL/GenBank/DDBJ whole genome shotgun (WGS) entry which is preliminary data.</text>
</comment>
<evidence type="ECO:0008006" key="4">
    <source>
        <dbReference type="Google" id="ProtNLM"/>
    </source>
</evidence>
<keyword evidence="3" id="KW-1185">Reference proteome</keyword>
<proteinExistence type="predicted"/>
<feature type="chain" id="PRO_5040782650" description="Cell surface protein Mas1" evidence="1">
    <location>
        <begin position="20"/>
        <end position="294"/>
    </location>
</feature>
<name>A0A9W9SXH5_9EURO</name>
<organism evidence="2 3">
    <name type="scientific">Penicillium cinerascens</name>
    <dbReference type="NCBI Taxonomy" id="70096"/>
    <lineage>
        <taxon>Eukaryota</taxon>
        <taxon>Fungi</taxon>
        <taxon>Dikarya</taxon>
        <taxon>Ascomycota</taxon>
        <taxon>Pezizomycotina</taxon>
        <taxon>Eurotiomycetes</taxon>
        <taxon>Eurotiomycetidae</taxon>
        <taxon>Eurotiales</taxon>
        <taxon>Aspergillaceae</taxon>
        <taxon>Penicillium</taxon>
    </lineage>
</organism>
<evidence type="ECO:0000256" key="1">
    <source>
        <dbReference type="SAM" id="SignalP"/>
    </source>
</evidence>
<reference evidence="2" key="1">
    <citation type="submission" date="2022-12" db="EMBL/GenBank/DDBJ databases">
        <authorList>
            <person name="Petersen C."/>
        </authorList>
    </citation>
    <scope>NUCLEOTIDE SEQUENCE</scope>
    <source>
        <strain evidence="2">IBT 15544</strain>
    </source>
</reference>
<evidence type="ECO:0000313" key="2">
    <source>
        <dbReference type="EMBL" id="KAJ5201919.1"/>
    </source>
</evidence>
<dbReference type="RefSeq" id="XP_058307835.1">
    <property type="nucleotide sequence ID" value="XM_058453644.1"/>
</dbReference>
<dbReference type="Proteomes" id="UP001150904">
    <property type="component" value="Unassembled WGS sequence"/>
</dbReference>
<dbReference type="GeneID" id="83180945"/>
<sequence length="294" mass="29786">MHFTTIAPLLLLATKQVAAHGLITRIHGANGVVMPGLTVVDGTPRDCPSGACGGQKDTAIIRDPEMGTSEASALGRTMSGPVDPKRVIVQFMGSSAQKRAHTRHFPQARQLANDAASIFTTAGGTVLNGAQDLADATPLGNVVKGAQSTVDTMTAGATGTKPGVMTPDGTVENGLQEYAGKGAAHGLPSVSGDGYITVIYHQVNQDGAGPLHADVDATSGGTDPKAFKPAKVVENIPGVAGASTTSTMDFEVKIQVPAGTKCTGVVDGIENVCIVRVRNSAISGPFGGSAAFTN</sequence>
<reference evidence="2" key="2">
    <citation type="journal article" date="2023" name="IMA Fungus">
        <title>Comparative genomic study of the Penicillium genus elucidates a diverse pangenome and 15 lateral gene transfer events.</title>
        <authorList>
            <person name="Petersen C."/>
            <person name="Sorensen T."/>
            <person name="Nielsen M.R."/>
            <person name="Sondergaard T.E."/>
            <person name="Sorensen J.L."/>
            <person name="Fitzpatrick D.A."/>
            <person name="Frisvad J.C."/>
            <person name="Nielsen K.L."/>
        </authorList>
    </citation>
    <scope>NUCLEOTIDE SEQUENCE</scope>
    <source>
        <strain evidence="2">IBT 15544</strain>
    </source>
</reference>
<gene>
    <name evidence="2" type="ORF">N7498_006582</name>
</gene>
<protein>
    <recommendedName>
        <fullName evidence="4">Cell surface protein Mas1</fullName>
    </recommendedName>
</protein>
<dbReference type="PANTHER" id="PTHR34618:SF1">
    <property type="entry name" value="SECRETED PROTEIN"/>
    <property type="match status" value="1"/>
</dbReference>